<name>A0ABP3XSM5_9FLAO</name>
<accession>A0ABP3XSM5</accession>
<feature type="transmembrane region" description="Helical" evidence="6">
    <location>
        <begin position="62"/>
        <end position="81"/>
    </location>
</feature>
<feature type="transmembrane region" description="Helical" evidence="6">
    <location>
        <begin position="250"/>
        <end position="273"/>
    </location>
</feature>
<evidence type="ECO:0000256" key="3">
    <source>
        <dbReference type="ARBA" id="ARBA00022692"/>
    </source>
</evidence>
<evidence type="ECO:0000313" key="7">
    <source>
        <dbReference type="EMBL" id="GAA0872230.1"/>
    </source>
</evidence>
<evidence type="ECO:0000256" key="5">
    <source>
        <dbReference type="ARBA" id="ARBA00023136"/>
    </source>
</evidence>
<feature type="transmembrane region" description="Helical" evidence="6">
    <location>
        <begin position="159"/>
        <end position="178"/>
    </location>
</feature>
<dbReference type="SUPFAM" id="SSF103473">
    <property type="entry name" value="MFS general substrate transporter"/>
    <property type="match status" value="1"/>
</dbReference>
<dbReference type="PANTHER" id="PTHR23519">
    <property type="entry name" value="AUTOPHAGY-RELATED PROTEIN 22"/>
    <property type="match status" value="1"/>
</dbReference>
<evidence type="ECO:0000256" key="4">
    <source>
        <dbReference type="ARBA" id="ARBA00022989"/>
    </source>
</evidence>
<evidence type="ECO:0000313" key="8">
    <source>
        <dbReference type="Proteomes" id="UP001500507"/>
    </source>
</evidence>
<keyword evidence="2" id="KW-0813">Transport</keyword>
<dbReference type="PANTHER" id="PTHR23519:SF1">
    <property type="entry name" value="AUTOPHAGY-RELATED PROTEIN 22"/>
    <property type="match status" value="1"/>
</dbReference>
<feature type="transmembrane region" description="Helical" evidence="6">
    <location>
        <begin position="385"/>
        <end position="404"/>
    </location>
</feature>
<feature type="transmembrane region" description="Helical" evidence="6">
    <location>
        <begin position="347"/>
        <end position="364"/>
    </location>
</feature>
<keyword evidence="8" id="KW-1185">Reference proteome</keyword>
<feature type="transmembrane region" description="Helical" evidence="6">
    <location>
        <begin position="93"/>
        <end position="112"/>
    </location>
</feature>
<feature type="transmembrane region" description="Helical" evidence="6">
    <location>
        <begin position="198"/>
        <end position="218"/>
    </location>
</feature>
<dbReference type="EMBL" id="BAAAFG010000014">
    <property type="protein sequence ID" value="GAA0872230.1"/>
    <property type="molecule type" value="Genomic_DNA"/>
</dbReference>
<comment type="caution">
    <text evidence="7">The sequence shown here is derived from an EMBL/GenBank/DDBJ whole genome shotgun (WGS) entry which is preliminary data.</text>
</comment>
<feature type="transmembrane region" description="Helical" evidence="6">
    <location>
        <begin position="324"/>
        <end position="341"/>
    </location>
</feature>
<dbReference type="InterPro" id="IPR024671">
    <property type="entry name" value="Atg22-like"/>
</dbReference>
<evidence type="ECO:0000256" key="2">
    <source>
        <dbReference type="ARBA" id="ARBA00022448"/>
    </source>
</evidence>
<dbReference type="Pfam" id="PF11700">
    <property type="entry name" value="ATG22"/>
    <property type="match status" value="1"/>
</dbReference>
<feature type="transmembrane region" description="Helical" evidence="6">
    <location>
        <begin position="20"/>
        <end position="42"/>
    </location>
</feature>
<organism evidence="7 8">
    <name type="scientific">Gangjinia marincola</name>
    <dbReference type="NCBI Taxonomy" id="578463"/>
    <lineage>
        <taxon>Bacteria</taxon>
        <taxon>Pseudomonadati</taxon>
        <taxon>Bacteroidota</taxon>
        <taxon>Flavobacteriia</taxon>
        <taxon>Flavobacteriales</taxon>
        <taxon>Flavobacteriaceae</taxon>
        <taxon>Gangjinia</taxon>
    </lineage>
</organism>
<dbReference type="InterPro" id="IPR036259">
    <property type="entry name" value="MFS_trans_sf"/>
</dbReference>
<feature type="transmembrane region" description="Helical" evidence="6">
    <location>
        <begin position="410"/>
        <end position="429"/>
    </location>
</feature>
<reference evidence="8" key="1">
    <citation type="journal article" date="2019" name="Int. J. Syst. Evol. Microbiol.">
        <title>The Global Catalogue of Microorganisms (GCM) 10K type strain sequencing project: providing services to taxonomists for standard genome sequencing and annotation.</title>
        <authorList>
            <consortium name="The Broad Institute Genomics Platform"/>
            <consortium name="The Broad Institute Genome Sequencing Center for Infectious Disease"/>
            <person name="Wu L."/>
            <person name="Ma J."/>
        </authorList>
    </citation>
    <scope>NUCLEOTIDE SEQUENCE [LARGE SCALE GENOMIC DNA]</scope>
    <source>
        <strain evidence="8">JCM 16082</strain>
    </source>
</reference>
<keyword evidence="4 6" id="KW-1133">Transmembrane helix</keyword>
<dbReference type="RefSeq" id="WP_343765203.1">
    <property type="nucleotide sequence ID" value="NZ_BAAAFG010000014.1"/>
</dbReference>
<comment type="subcellular location">
    <subcellularLocation>
        <location evidence="1">Endomembrane system</location>
        <topology evidence="1">Multi-pass membrane protein</topology>
    </subcellularLocation>
</comment>
<feature type="transmembrane region" description="Helical" evidence="6">
    <location>
        <begin position="118"/>
        <end position="138"/>
    </location>
</feature>
<sequence>MQLLAKGAKKLTNAWAFYDWSVSVYNLTISSAIFPIYYGALFRIEEIEKVTVFGGEVARAPLISYVTAFAFVLISLITPLVAGIADYTGKKKLFMHLFNFLGAFSCIGLYWFSLDDIYISLLCYLMALVGYWCSFAIYNSYLPDIAFAEQHDRLSSRGYSLGYIGSVILLLFNLGMVMYPETFGLAEGGTGSMQAMRISFLSVGIWWLAFSQYTLYYLPMGRKRESNAKNFLINGFLELKKVKSLIAQNAVLKSYLIAFYVYSMAVQTVMLVATYFGEEEVKWGGDEARQTGLITSILLIQLVAVIGATLTWKAAQKFGNIKTLIGINMIWVVICVVGYFVTLPIHFYITAAAVGFVMGGIQSLSRSTYSKFLPDTIDTTSFFSFYDVAEKIGIIIGMFIYGFIAQVTGSMRNSIIFLAVFFFVGMVLLRRVPKEAP</sequence>
<dbReference type="Gene3D" id="1.20.1250.20">
    <property type="entry name" value="MFS general substrate transporter like domains"/>
    <property type="match status" value="1"/>
</dbReference>
<feature type="transmembrane region" description="Helical" evidence="6">
    <location>
        <begin position="293"/>
        <end position="312"/>
    </location>
</feature>
<dbReference type="InterPro" id="IPR050495">
    <property type="entry name" value="ATG22/LtaA_families"/>
</dbReference>
<keyword evidence="5 6" id="KW-0472">Membrane</keyword>
<dbReference type="Proteomes" id="UP001500507">
    <property type="component" value="Unassembled WGS sequence"/>
</dbReference>
<proteinExistence type="predicted"/>
<evidence type="ECO:0000256" key="6">
    <source>
        <dbReference type="SAM" id="Phobius"/>
    </source>
</evidence>
<evidence type="ECO:0000256" key="1">
    <source>
        <dbReference type="ARBA" id="ARBA00004127"/>
    </source>
</evidence>
<gene>
    <name evidence="7" type="ORF">GCM10009117_13770</name>
</gene>
<keyword evidence="3 6" id="KW-0812">Transmembrane</keyword>
<protein>
    <submittedName>
        <fullName evidence="7">MFS transporter</fullName>
    </submittedName>
</protein>